<feature type="chain" id="PRO_5020722887" description="Lipocalin-like domain-containing protein" evidence="1">
    <location>
        <begin position="25"/>
        <end position="535"/>
    </location>
</feature>
<evidence type="ECO:0000313" key="3">
    <source>
        <dbReference type="EMBL" id="RZS71502.1"/>
    </source>
</evidence>
<sequence>MPLIKKLLALYSILLMSLSGNSQKQSIDMVSYTAPKGWQQQQKEGGVQLSVIDNKTHAYAIAIITNAIASNADANENFKMNWDKLIKGSVQVNTEPIMLKPAKENGWEIISGTAHYTNGAQKGLATLITATGGGQMASVVLMSNTDKYQNELLAFTNSLALAKVASNTTANENSSVANKAIAGNWSYSVSESQYGSLSPGYSTKQYNFKEDGTYTYRHKFFSSSIHTLLFQYESGTYHVSGDQLTISPLSGANEEWSKDKTHPDKWGKQLKTSNRKLEKVIYVFTLRYFSGVNETNLILQAVKSTEREGSFSSIPDYPNGWSFKPCNSNNNPAIVTPPGFKEGAVNKTATASANTVNSPLAGKIWEAQSLEKHGAAYGSMSGFHTGGFWLYQYKFNADGTYHFAYTAASALATNPVNVLQYETGTYAVNGNQLIITPLKGTNEEWSVGKINNGMSAEHVREVLETRIKRLKTTTRKLEKITYPFSLEYWQGNNANALCLKHTQNTVREGSPGQNDQSCFFETTSAKAKDFNALFK</sequence>
<proteinExistence type="predicted"/>
<feature type="domain" description="Lipocalin-like" evidence="2">
    <location>
        <begin position="391"/>
        <end position="452"/>
    </location>
</feature>
<dbReference type="Pfam" id="PF13648">
    <property type="entry name" value="Lipocalin_4"/>
    <property type="match status" value="2"/>
</dbReference>
<reference evidence="3 4" key="1">
    <citation type="submission" date="2019-02" db="EMBL/GenBank/DDBJ databases">
        <title>Genomic Encyclopedia of Type Strains, Phase IV (KMG-IV): sequencing the most valuable type-strain genomes for metagenomic binning, comparative biology and taxonomic classification.</title>
        <authorList>
            <person name="Goeker M."/>
        </authorList>
    </citation>
    <scope>NUCLEOTIDE SEQUENCE [LARGE SCALE GENOMIC DNA]</scope>
    <source>
        <strain evidence="3 4">DSM 18116</strain>
    </source>
</reference>
<accession>A0A4Q7MRV2</accession>
<gene>
    <name evidence="3" type="ORF">EV199_3406</name>
</gene>
<keyword evidence="4" id="KW-1185">Reference proteome</keyword>
<keyword evidence="1" id="KW-0732">Signal</keyword>
<feature type="domain" description="Lipocalin-like" evidence="2">
    <location>
        <begin position="182"/>
        <end position="256"/>
    </location>
</feature>
<dbReference type="InterPro" id="IPR024311">
    <property type="entry name" value="Lipocalin-like"/>
</dbReference>
<comment type="caution">
    <text evidence="3">The sequence shown here is derived from an EMBL/GenBank/DDBJ whole genome shotgun (WGS) entry which is preliminary data.</text>
</comment>
<feature type="signal peptide" evidence="1">
    <location>
        <begin position="1"/>
        <end position="24"/>
    </location>
</feature>
<evidence type="ECO:0000313" key="4">
    <source>
        <dbReference type="Proteomes" id="UP000293874"/>
    </source>
</evidence>
<dbReference type="Proteomes" id="UP000293874">
    <property type="component" value="Unassembled WGS sequence"/>
</dbReference>
<evidence type="ECO:0000256" key="1">
    <source>
        <dbReference type="SAM" id="SignalP"/>
    </source>
</evidence>
<dbReference type="EMBL" id="SGXA01000002">
    <property type="protein sequence ID" value="RZS71502.1"/>
    <property type="molecule type" value="Genomic_DNA"/>
</dbReference>
<name>A0A4Q7MRV2_9BACT</name>
<protein>
    <recommendedName>
        <fullName evidence="2">Lipocalin-like domain-containing protein</fullName>
    </recommendedName>
</protein>
<evidence type="ECO:0000259" key="2">
    <source>
        <dbReference type="Pfam" id="PF13648"/>
    </source>
</evidence>
<organism evidence="3 4">
    <name type="scientific">Pseudobacter ginsenosidimutans</name>
    <dbReference type="NCBI Taxonomy" id="661488"/>
    <lineage>
        <taxon>Bacteria</taxon>
        <taxon>Pseudomonadati</taxon>
        <taxon>Bacteroidota</taxon>
        <taxon>Chitinophagia</taxon>
        <taxon>Chitinophagales</taxon>
        <taxon>Chitinophagaceae</taxon>
        <taxon>Pseudobacter</taxon>
    </lineage>
</organism>
<dbReference type="AlphaFoldDB" id="A0A4Q7MRV2"/>